<feature type="domain" description="Sulfatase-modifying factor enzyme-like" evidence="2">
    <location>
        <begin position="61"/>
        <end position="285"/>
    </location>
</feature>
<gene>
    <name evidence="3" type="ORF">NIDE3299</name>
</gene>
<organism evidence="3 4">
    <name type="scientific">Nitrospira defluvii</name>
    <dbReference type="NCBI Taxonomy" id="330214"/>
    <lineage>
        <taxon>Bacteria</taxon>
        <taxon>Pseudomonadati</taxon>
        <taxon>Nitrospirota</taxon>
        <taxon>Nitrospiria</taxon>
        <taxon>Nitrospirales</taxon>
        <taxon>Nitrospiraceae</taxon>
        <taxon>Nitrospira</taxon>
    </lineage>
</organism>
<dbReference type="KEGG" id="nde:NIDE3299"/>
<dbReference type="PANTHER" id="PTHR23150:SF19">
    <property type="entry name" value="FORMYLGLYCINE-GENERATING ENZYME"/>
    <property type="match status" value="1"/>
</dbReference>
<name>D8PIA0_9BACT</name>
<evidence type="ECO:0000259" key="2">
    <source>
        <dbReference type="Pfam" id="PF03781"/>
    </source>
</evidence>
<dbReference type="HOGENOM" id="CLU_012431_0_2_0"/>
<dbReference type="Pfam" id="PF03781">
    <property type="entry name" value="FGE-sulfatase"/>
    <property type="match status" value="1"/>
</dbReference>
<keyword evidence="4" id="KW-1185">Reference proteome</keyword>
<dbReference type="STRING" id="330214.NIDE3299"/>
<feature type="region of interest" description="Disordered" evidence="1">
    <location>
        <begin position="37"/>
        <end position="58"/>
    </location>
</feature>
<dbReference type="InterPro" id="IPR051043">
    <property type="entry name" value="Sulfatase_Mod_Factor_Kinase"/>
</dbReference>
<protein>
    <recommendedName>
        <fullName evidence="2">Sulfatase-modifying factor enzyme-like domain-containing protein</fullName>
    </recommendedName>
</protein>
<dbReference type="EMBL" id="FP929003">
    <property type="protein sequence ID" value="CBK42987.1"/>
    <property type="molecule type" value="Genomic_DNA"/>
</dbReference>
<accession>D8PIA0</accession>
<dbReference type="AlphaFoldDB" id="D8PIA0"/>
<dbReference type="SUPFAM" id="SSF56436">
    <property type="entry name" value="C-type lectin-like"/>
    <property type="match status" value="1"/>
</dbReference>
<dbReference type="PANTHER" id="PTHR23150">
    <property type="entry name" value="SULFATASE MODIFYING FACTOR 1, 2"/>
    <property type="match status" value="1"/>
</dbReference>
<feature type="region of interest" description="Disordered" evidence="1">
    <location>
        <begin position="283"/>
        <end position="317"/>
    </location>
</feature>
<evidence type="ECO:0000313" key="3">
    <source>
        <dbReference type="EMBL" id="CBK42987.1"/>
    </source>
</evidence>
<dbReference type="Gene3D" id="3.90.1580.10">
    <property type="entry name" value="paralog of FGE (formylglycine-generating enzyme)"/>
    <property type="match status" value="1"/>
</dbReference>
<dbReference type="OrthoDB" id="9812707at2"/>
<proteinExistence type="predicted"/>
<dbReference type="InterPro" id="IPR005532">
    <property type="entry name" value="SUMF_dom"/>
</dbReference>
<evidence type="ECO:0000256" key="1">
    <source>
        <dbReference type="SAM" id="MobiDB-lite"/>
    </source>
</evidence>
<dbReference type="Proteomes" id="UP000001660">
    <property type="component" value="Chromosome"/>
</dbReference>
<dbReference type="GO" id="GO:0120147">
    <property type="term" value="F:formylglycine-generating oxidase activity"/>
    <property type="evidence" value="ECO:0007669"/>
    <property type="project" value="TreeGrafter"/>
</dbReference>
<dbReference type="eggNOG" id="COG1262">
    <property type="taxonomic scope" value="Bacteria"/>
</dbReference>
<dbReference type="InterPro" id="IPR042095">
    <property type="entry name" value="SUMF_sf"/>
</dbReference>
<evidence type="ECO:0000313" key="4">
    <source>
        <dbReference type="Proteomes" id="UP000001660"/>
    </source>
</evidence>
<sequence>MLETRFKVIFLLVVLFAASLPIIAILRGTISTPFEAEPQSAEQNQGGSNPEPASAEEPLEEELVVIPAGPFVFGTNRGGFDEQPERTIYLDQFLIDRYEVTNAQYAAFVKATGHRKSGPPSRYAKNTLRMRGVNQPAVYVSWEDAKAYCEWRGRRLPSEAEWEKAMRGPDGRLWPWGNVEVPNAANWARVDDGFDVAAPVGRVKSDASPYGVMDGAGNVMEWVNDWYLEGAYAAASERNPESPEYGTYKVLRGAAYTSSGSDLRITARSKMMQDFRDETIGFRCAQSSAENGRSSGGVGPEKITGNRSSRGSETRPK</sequence>
<reference evidence="3 4" key="1">
    <citation type="journal article" date="2010" name="Proc. Natl. Acad. Sci. U.S.A.">
        <title>A Nitrospira metagenome illuminates the physiology and evolution of globally important nitrite-oxidizing bacteria.</title>
        <authorList>
            <person name="Lucker S."/>
            <person name="Wagner M."/>
            <person name="Maixner F."/>
            <person name="Pelletier E."/>
            <person name="Koch H."/>
            <person name="Vacherie B."/>
            <person name="Rattei T."/>
            <person name="Sinninghe Damste J."/>
            <person name="Spieck E."/>
            <person name="Le Paslier D."/>
            <person name="Daims H."/>
        </authorList>
    </citation>
    <scope>NUCLEOTIDE SEQUENCE [LARGE SCALE GENOMIC DNA]</scope>
</reference>
<dbReference type="InterPro" id="IPR016187">
    <property type="entry name" value="CTDL_fold"/>
</dbReference>